<protein>
    <recommendedName>
        <fullName evidence="3 8">Cytochrome c oxidase subunit 3</fullName>
    </recommendedName>
</protein>
<evidence type="ECO:0000256" key="4">
    <source>
        <dbReference type="ARBA" id="ARBA00022692"/>
    </source>
</evidence>
<dbReference type="InterPro" id="IPR033945">
    <property type="entry name" value="Cyt_c_oxase_su3_dom"/>
</dbReference>
<evidence type="ECO:0000256" key="1">
    <source>
        <dbReference type="ARBA" id="ARBA00004141"/>
    </source>
</evidence>
<dbReference type="GeneID" id="4078883"/>
<keyword evidence="6 9" id="KW-1133">Transmembrane helix</keyword>
<feature type="transmembrane region" description="Helical" evidence="9">
    <location>
        <begin position="39"/>
        <end position="57"/>
    </location>
</feature>
<geneLocation type="mitochondrion" evidence="11"/>
<feature type="transmembrane region" description="Helical" evidence="9">
    <location>
        <begin position="78"/>
        <end position="105"/>
    </location>
</feature>
<feature type="transmembrane region" description="Helical" evidence="9">
    <location>
        <begin position="15"/>
        <end position="33"/>
    </location>
</feature>
<proteinExistence type="inferred from homology"/>
<dbReference type="PROSITE" id="PS50253">
    <property type="entry name" value="COX3"/>
    <property type="match status" value="1"/>
</dbReference>
<dbReference type="PANTHER" id="PTHR11403">
    <property type="entry name" value="CYTOCHROME C OXIDASE SUBUNIT III"/>
    <property type="match status" value="1"/>
</dbReference>
<dbReference type="GO" id="GO:0005739">
    <property type="term" value="C:mitochondrion"/>
    <property type="evidence" value="ECO:0007669"/>
    <property type="project" value="TreeGrafter"/>
</dbReference>
<gene>
    <name evidence="11" type="primary">cox3</name>
</gene>
<evidence type="ECO:0000259" key="10">
    <source>
        <dbReference type="PROSITE" id="PS50253"/>
    </source>
</evidence>
<dbReference type="GO" id="GO:0004129">
    <property type="term" value="F:cytochrome-c oxidase activity"/>
    <property type="evidence" value="ECO:0007669"/>
    <property type="project" value="InterPro"/>
</dbReference>
<dbReference type="GO" id="GO:0006123">
    <property type="term" value="P:mitochondrial electron transport, cytochrome c to oxygen"/>
    <property type="evidence" value="ECO:0007669"/>
    <property type="project" value="TreeGrafter"/>
</dbReference>
<dbReference type="Gene3D" id="1.20.120.80">
    <property type="entry name" value="Cytochrome c oxidase, subunit III, four-helix bundle"/>
    <property type="match status" value="1"/>
</dbReference>
<reference evidence="11" key="1">
    <citation type="submission" date="2006-04" db="EMBL/GenBank/DDBJ databases">
        <authorList>
            <person name="Tang S."/>
            <person name="Hyman B."/>
        </authorList>
    </citation>
    <scope>NUCLEOTIDE SEQUENCE</scope>
</reference>
<feature type="transmembrane region" description="Helical" evidence="9">
    <location>
        <begin position="156"/>
        <end position="175"/>
    </location>
</feature>
<dbReference type="InterPro" id="IPR013833">
    <property type="entry name" value="Cyt_c_oxidase_su3_a-hlx"/>
</dbReference>
<feature type="transmembrane region" description="Helical" evidence="9">
    <location>
        <begin position="125"/>
        <end position="144"/>
    </location>
</feature>
<dbReference type="Pfam" id="PF00510">
    <property type="entry name" value="COX3"/>
    <property type="match status" value="1"/>
</dbReference>
<dbReference type="InterPro" id="IPR024791">
    <property type="entry name" value="Cyt_c/ubiquinol_Oxase_su3"/>
</dbReference>
<sequence>MSLFILQSHLTKSWLPLYISFFLFLFLLSFLKFVTYKSMLFMLVVLMMLVLNMFIWFKELNLDSFVKGMITKLMAWSFKYGMVMFIFSELMFFITFFWSYTHFMLLVMGEVGLMWPPMGINKVDFMTLALLNSVLLLSSAYFLTISHLMLVTLNKMLSKFFMIITIFLGMVFLGYQMMEYMMLEFLWSDSVYGSIFYMTTSFHAFHVMVGLFMLSSVLTLMTKMNMMIFEFSAWYWHFVDVIWLMLYIFYYWFPWMS</sequence>
<accession>Q1HBC1</accession>
<evidence type="ECO:0000256" key="2">
    <source>
        <dbReference type="ARBA" id="ARBA00010581"/>
    </source>
</evidence>
<evidence type="ECO:0000256" key="7">
    <source>
        <dbReference type="ARBA" id="ARBA00023136"/>
    </source>
</evidence>
<comment type="similarity">
    <text evidence="2 8">Belongs to the cytochrome c oxidase subunit 3 family.</text>
</comment>
<dbReference type="AlphaFoldDB" id="Q1HBC1"/>
<keyword evidence="8 11" id="KW-0496">Mitochondrion</keyword>
<dbReference type="InterPro" id="IPR035973">
    <property type="entry name" value="Cyt_c_oxidase_su3-like_sf"/>
</dbReference>
<comment type="subcellular location">
    <subcellularLocation>
        <location evidence="1">Membrane</location>
        <topology evidence="1">Multi-pass membrane protein</topology>
    </subcellularLocation>
</comment>
<evidence type="ECO:0000256" key="5">
    <source>
        <dbReference type="ARBA" id="ARBA00022967"/>
    </source>
</evidence>
<dbReference type="CDD" id="cd01665">
    <property type="entry name" value="Cyt_c_Oxidase_III"/>
    <property type="match status" value="1"/>
</dbReference>
<keyword evidence="4 8" id="KW-0812">Transmembrane</keyword>
<dbReference type="SUPFAM" id="SSF81452">
    <property type="entry name" value="Cytochrome c oxidase subunit III-like"/>
    <property type="match status" value="1"/>
</dbReference>
<feature type="transmembrane region" description="Helical" evidence="9">
    <location>
        <begin position="195"/>
        <end position="221"/>
    </location>
</feature>
<keyword evidence="5" id="KW-1278">Translocase</keyword>
<dbReference type="PANTHER" id="PTHR11403:SF7">
    <property type="entry name" value="CYTOCHROME C OXIDASE SUBUNIT 3"/>
    <property type="match status" value="1"/>
</dbReference>
<dbReference type="EMBL" id="DQ520859">
    <property type="protein sequence ID" value="ABF48160.1"/>
    <property type="molecule type" value="Genomic_DNA"/>
</dbReference>
<evidence type="ECO:0000256" key="9">
    <source>
        <dbReference type="SAM" id="Phobius"/>
    </source>
</evidence>
<dbReference type="EMBL" id="DQ520860">
    <property type="protein sequence ID" value="ABF48172.1"/>
    <property type="molecule type" value="Genomic_DNA"/>
</dbReference>
<comment type="function">
    <text evidence="8">Component of the cytochrome c oxidase, the last enzyme in the mitochondrial electron transport chain which drives oxidative phosphorylation. The respiratory chain contains 3 multisubunit complexes succinate dehydrogenase (complex II, CII), ubiquinol-cytochrome c oxidoreductase (cytochrome b-c1 complex, complex III, CIII) and cytochrome c oxidase (complex IV, CIV), that cooperate to transfer electrons derived from NADH and succinate to molecular oxygen, creating an electrochemical gradient over the inner membrane that drives transmembrane transport and the ATP synthase. Cytochrome c oxidase is the component of the respiratory chain that catalyzes the reduction of oxygen to water. Electrons originating from reduced cytochrome c in the intermembrane space (IMS) are transferred via the dinuclear copper A center (CU(A)) of subunit 2 and heme A of subunit 1 to the active site in subunit 1, a binuclear center (BNC) formed by heme A3 and copper B (CU(B)). The BNC reduces molecular oxygen to 2 water molecules using 4 electrons from cytochrome c in the IMS and 4 protons from the mitochondrial matrix.</text>
</comment>
<evidence type="ECO:0000256" key="8">
    <source>
        <dbReference type="RuleBase" id="RU003375"/>
    </source>
</evidence>
<name>Q1HBC1_9BILA</name>
<dbReference type="GO" id="GO:0016020">
    <property type="term" value="C:membrane"/>
    <property type="evidence" value="ECO:0007669"/>
    <property type="project" value="UniProtKB-SubCell"/>
</dbReference>
<feature type="transmembrane region" description="Helical" evidence="9">
    <location>
        <begin position="233"/>
        <end position="253"/>
    </location>
</feature>
<dbReference type="RefSeq" id="YP_615049.1">
    <property type="nucleotide sequence ID" value="NC_008047.1"/>
</dbReference>
<organism evidence="11">
    <name type="scientific">Diximermis spiculatus</name>
    <dbReference type="NCBI Taxonomy" id="3313489"/>
    <lineage>
        <taxon>Eukaryota</taxon>
        <taxon>Metazoa</taxon>
        <taxon>Ecdysozoa</taxon>
        <taxon>Nematoda</taxon>
        <taxon>Enoplea</taxon>
        <taxon>Dorylaimia</taxon>
        <taxon>Mermithida</taxon>
        <taxon>Mermithoidea</taxon>
        <taxon>Mermithidae</taxon>
        <taxon>Diximermis</taxon>
    </lineage>
</organism>
<feature type="domain" description="Heme-copper oxidase subunit III family profile" evidence="10">
    <location>
        <begin position="16"/>
        <end position="255"/>
    </location>
</feature>
<keyword evidence="7 9" id="KW-0472">Membrane</keyword>
<evidence type="ECO:0000313" key="11">
    <source>
        <dbReference type="EMBL" id="ABF48172.1"/>
    </source>
</evidence>
<evidence type="ECO:0000256" key="3">
    <source>
        <dbReference type="ARBA" id="ARBA00015944"/>
    </source>
</evidence>
<evidence type="ECO:0000256" key="6">
    <source>
        <dbReference type="ARBA" id="ARBA00022989"/>
    </source>
</evidence>
<dbReference type="InterPro" id="IPR000298">
    <property type="entry name" value="Cyt_c_oxidase-like_su3"/>
</dbReference>